<sequence length="1023" mass="117178">MKINILIVFLVLLNFSAYSQDCNSLLKNGENYAAGDNAISWCDFETQTDYVKCMCDREINYQNQVKEEKRIGDKYNSDLKNLRGQRENAASSGNYKLAIEYIDQQIDLVIKNPVNHPQYFIDNELRTLRSQKKQYENQLGNNENSQNNEQRDSYTQKSNDVTSNKNNQPNDAQDFIDNQKAATVKYDAALEKLGNTLTTQFTEMSNNWAKEQDYINQISSFSQIKSTSVTGIIKEARQKQKQLEDVFNKKARDLDKDLATARTRVLAAAKNETQAAVGELLTTTATVLARRKLEKEERNARQNLERQKERELSKIAEKLKEKYLPIRQNALKAATLALSEDAEEFYLKQYEFAACMMKDADEIIRGGNYCKDPGNRSFKNNSKNISGETYYNTFSRKSNSSNESIKQKAPYFLELALQKKPNNPKWLYEKSQLKNIELIEKLAILKKVIALDNKNVAYGTAYDSTLKEYKKFLEQERIFEEQKAKYGSDIVKKTIIQASNSNYNWAERENVKLVYVPKRNETFFINKQGKTILNTSKYDTVTDFFEGLALVSKDERYGFINIKGETIIPLKYKNARTFDEGMAFVVDVETYLAGFINKNGETVIPFEYIDVSSFSEGLAFATKLKDGKKRTQDYVPESDKNSFYIDRKGNVKISGKFDKGVSFINKSAVVKKSKTSTFMGGGNDKYKYIDTNGEYLFNEGFDIARPFNNKGYAIVANEKFASGLRWFIIDSKGEKTSKITFGNEPKFINNVAIANIGGSSDYTSKYVIIDDTGKVLTNKEYKRIESFKDGLALAKDEYDQSIYLNLLGEEIDNDDEILFKRKENEVLEIEELKDLKSIDELENSLKEIYIQVWKTDDGFLVQHNNQNSNNRGFFNWKGENIIPVKYPWLTPFSDGLAVFSEVKGKYGYMNLQGDSVIDPIYDFAEMHSEGIAIVTLNKKMGFIDTNGKIVIPIEYQAVFAFTEGLARICDNGKCGYINENAEIVIPLKYIMVEPFKNGKAKVSLKKPKKNDYFYINKFGEKVE</sequence>
<feature type="compositionally biased region" description="Polar residues" evidence="2">
    <location>
        <begin position="155"/>
        <end position="171"/>
    </location>
</feature>
<dbReference type="AlphaFoldDB" id="A3U5F0"/>
<feature type="region of interest" description="Disordered" evidence="2">
    <location>
        <begin position="137"/>
        <end position="173"/>
    </location>
</feature>
<dbReference type="RefSeq" id="WP_013186145.1">
    <property type="nucleotide sequence ID" value="NC_014230.1"/>
</dbReference>
<protein>
    <recommendedName>
        <fullName evidence="6">KWG</fullName>
    </recommendedName>
</protein>
<evidence type="ECO:0008006" key="6">
    <source>
        <dbReference type="Google" id="ProtNLM"/>
    </source>
</evidence>
<evidence type="ECO:0000256" key="2">
    <source>
        <dbReference type="SAM" id="MobiDB-lite"/>
    </source>
</evidence>
<name>A3U5F0_CROAH</name>
<evidence type="ECO:0000256" key="1">
    <source>
        <dbReference type="SAM" id="Coils"/>
    </source>
</evidence>
<dbReference type="SUPFAM" id="SSF69360">
    <property type="entry name" value="Cell wall binding repeat"/>
    <property type="match status" value="1"/>
</dbReference>
<proteinExistence type="predicted"/>
<reference evidence="4 5" key="1">
    <citation type="journal article" date="2010" name="J. Bacteriol.">
        <title>The complete genome sequence of Croceibacter atlanticus HTCC2559T.</title>
        <authorList>
            <person name="Oh H.M."/>
            <person name="Kang I."/>
            <person name="Ferriera S."/>
            <person name="Giovannoni S.J."/>
            <person name="Cho J.C."/>
        </authorList>
    </citation>
    <scope>NUCLEOTIDE SEQUENCE [LARGE SCALE GENOMIC DNA]</scope>
    <source>
        <strain evidence="5">ATCC BAA-628 / HTCC2559 / KCTC 12090</strain>
    </source>
</reference>
<evidence type="ECO:0000313" key="5">
    <source>
        <dbReference type="Proteomes" id="UP000002297"/>
    </source>
</evidence>
<feature type="chain" id="PRO_5002658985" description="KWG" evidence="3">
    <location>
        <begin position="20"/>
        <end position="1023"/>
    </location>
</feature>
<keyword evidence="3" id="KW-0732">Signal</keyword>
<dbReference type="eggNOG" id="COG2113">
    <property type="taxonomic scope" value="Bacteria"/>
</dbReference>
<feature type="signal peptide" evidence="3">
    <location>
        <begin position="1"/>
        <end position="19"/>
    </location>
</feature>
<feature type="compositionally biased region" description="Low complexity" evidence="2">
    <location>
        <begin position="137"/>
        <end position="148"/>
    </location>
</feature>
<keyword evidence="1" id="KW-0175">Coiled coil</keyword>
<keyword evidence="5" id="KW-1185">Reference proteome</keyword>
<dbReference type="GeneID" id="89452175"/>
<dbReference type="KEGG" id="cat:CA2559_01890"/>
<accession>A3U5F0</accession>
<dbReference type="HOGENOM" id="CLU_295554_0_0_10"/>
<dbReference type="STRING" id="216432.CA2559_01890"/>
<evidence type="ECO:0000313" key="4">
    <source>
        <dbReference type="EMBL" id="EAP87467.1"/>
    </source>
</evidence>
<gene>
    <name evidence="4" type="ordered locus">CA2559_01890</name>
</gene>
<dbReference type="InterPro" id="IPR032774">
    <property type="entry name" value="WG_beta_rep"/>
</dbReference>
<dbReference type="PANTHER" id="PTHR37841">
    <property type="entry name" value="GLR2918 PROTEIN"/>
    <property type="match status" value="1"/>
</dbReference>
<dbReference type="Proteomes" id="UP000002297">
    <property type="component" value="Chromosome"/>
</dbReference>
<feature type="coiled-coil region" evidence="1">
    <location>
        <begin position="290"/>
        <end position="321"/>
    </location>
</feature>
<dbReference type="PANTHER" id="PTHR37841:SF1">
    <property type="entry name" value="DUF3298 DOMAIN-CONTAINING PROTEIN"/>
    <property type="match status" value="1"/>
</dbReference>
<dbReference type="OrthoDB" id="623514at2"/>
<dbReference type="EMBL" id="CP002046">
    <property type="protein sequence ID" value="EAP87467.1"/>
    <property type="molecule type" value="Genomic_DNA"/>
</dbReference>
<dbReference type="Pfam" id="PF14903">
    <property type="entry name" value="WG_beta_rep"/>
    <property type="match status" value="7"/>
</dbReference>
<evidence type="ECO:0000256" key="3">
    <source>
        <dbReference type="SAM" id="SignalP"/>
    </source>
</evidence>
<organism evidence="4 5">
    <name type="scientific">Croceibacter atlanticus (strain ATCC BAA-628 / JCM 21780 / CIP 108009 / IAM 15332 / KCTC 12090 / HTCC2559)</name>
    <dbReference type="NCBI Taxonomy" id="216432"/>
    <lineage>
        <taxon>Bacteria</taxon>
        <taxon>Pseudomonadati</taxon>
        <taxon>Bacteroidota</taxon>
        <taxon>Flavobacteriia</taxon>
        <taxon>Flavobacteriales</taxon>
        <taxon>Flavobacteriaceae</taxon>
        <taxon>Croceibacter</taxon>
    </lineage>
</organism>